<dbReference type="Proteomes" id="UP000317691">
    <property type="component" value="Unassembled WGS sequence"/>
</dbReference>
<comment type="caution">
    <text evidence="3">The sequence shown here is derived from an EMBL/GenBank/DDBJ whole genome shotgun (WGS) entry which is preliminary data.</text>
</comment>
<organism evidence="3 4">
    <name type="scientific">Eiseniibacteriota bacterium</name>
    <dbReference type="NCBI Taxonomy" id="2212470"/>
    <lineage>
        <taxon>Bacteria</taxon>
        <taxon>Candidatus Eiseniibacteriota</taxon>
    </lineage>
</organism>
<protein>
    <recommendedName>
        <fullName evidence="5">Porin</fullName>
    </recommendedName>
</protein>
<proteinExistence type="predicted"/>
<gene>
    <name evidence="3" type="ORF">E6K79_11275</name>
</gene>
<dbReference type="AlphaFoldDB" id="A0A538TGU3"/>
<accession>A0A538TGU3</accession>
<evidence type="ECO:0000313" key="4">
    <source>
        <dbReference type="Proteomes" id="UP000317691"/>
    </source>
</evidence>
<dbReference type="SUPFAM" id="SSF56935">
    <property type="entry name" value="Porins"/>
    <property type="match status" value="1"/>
</dbReference>
<sequence>MIRRIAFTCMLLAIAATPALAGVVNPDISMVGQPFIRWSDDPSDPAHKRPTLNLGEVEGVFDAYLNPYAHGTFILSIADGGVEVEEGYFQLLRGLPGGLTVKGGKYRAGFGKLNPQHPHAVPFAERFRVLAAYLPGSESLNETGVSLSGRIPVPGDFSLTATADWLQGDSYRIERASSGDSNDPLASNPDADRASEPRPAVLGRLAGFGQISDRSGYELGISATQGTNNVAAGARTRVIGGDAKFKLWTGAFSYLILQGEVLHLDRDDAGWDSTTVAYATAKGKATGGYFYADYNFKIRYNLGAGFERFQDPTPDQTSNTAFKVFAGYSLLEETTAFRLDWDHLSPGTPTGATVAPPDVNTVTMRVIFSMGPHKAHQF</sequence>
<evidence type="ECO:0000256" key="2">
    <source>
        <dbReference type="SAM" id="SignalP"/>
    </source>
</evidence>
<evidence type="ECO:0000256" key="1">
    <source>
        <dbReference type="SAM" id="MobiDB-lite"/>
    </source>
</evidence>
<feature type="region of interest" description="Disordered" evidence="1">
    <location>
        <begin position="176"/>
        <end position="196"/>
    </location>
</feature>
<dbReference type="EMBL" id="VBOZ01000035">
    <property type="protein sequence ID" value="TMQ62834.1"/>
    <property type="molecule type" value="Genomic_DNA"/>
</dbReference>
<keyword evidence="2" id="KW-0732">Signal</keyword>
<name>A0A538TGU3_UNCEI</name>
<feature type="signal peptide" evidence="2">
    <location>
        <begin position="1"/>
        <end position="21"/>
    </location>
</feature>
<evidence type="ECO:0008006" key="5">
    <source>
        <dbReference type="Google" id="ProtNLM"/>
    </source>
</evidence>
<evidence type="ECO:0000313" key="3">
    <source>
        <dbReference type="EMBL" id="TMQ62834.1"/>
    </source>
</evidence>
<feature type="chain" id="PRO_5021711145" description="Porin" evidence="2">
    <location>
        <begin position="22"/>
        <end position="378"/>
    </location>
</feature>
<reference evidence="3 4" key="1">
    <citation type="journal article" date="2019" name="Nat. Microbiol.">
        <title>Mediterranean grassland soil C-N compound turnover is dependent on rainfall and depth, and is mediated by genomically divergent microorganisms.</title>
        <authorList>
            <person name="Diamond S."/>
            <person name="Andeer P.F."/>
            <person name="Li Z."/>
            <person name="Crits-Christoph A."/>
            <person name="Burstein D."/>
            <person name="Anantharaman K."/>
            <person name="Lane K.R."/>
            <person name="Thomas B.C."/>
            <person name="Pan C."/>
            <person name="Northen T.R."/>
            <person name="Banfield J.F."/>
        </authorList>
    </citation>
    <scope>NUCLEOTIDE SEQUENCE [LARGE SCALE GENOMIC DNA]</scope>
    <source>
        <strain evidence="3">WS_9</strain>
    </source>
</reference>